<gene>
    <name evidence="1" type="ORF">Q7514_15825</name>
</gene>
<accession>A0ABU7LBU6</accession>
<dbReference type="RefSeq" id="WP_330134219.1">
    <property type="nucleotide sequence ID" value="NZ_JAUTXY010000006.1"/>
</dbReference>
<dbReference type="Gene3D" id="3.40.50.1820">
    <property type="entry name" value="alpha/beta hydrolase"/>
    <property type="match status" value="1"/>
</dbReference>
<dbReference type="EMBL" id="JAUTXY010000006">
    <property type="protein sequence ID" value="MEE2058990.1"/>
    <property type="molecule type" value="Genomic_DNA"/>
</dbReference>
<proteinExistence type="predicted"/>
<dbReference type="Proteomes" id="UP001336020">
    <property type="component" value="Unassembled WGS sequence"/>
</dbReference>
<name>A0ABU7LBU6_9NOCA</name>
<organism evidence="1 2">
    <name type="scientific">Rhodococcus artemisiae</name>
    <dbReference type="NCBI Taxonomy" id="714159"/>
    <lineage>
        <taxon>Bacteria</taxon>
        <taxon>Bacillati</taxon>
        <taxon>Actinomycetota</taxon>
        <taxon>Actinomycetes</taxon>
        <taxon>Mycobacteriales</taxon>
        <taxon>Nocardiaceae</taxon>
        <taxon>Rhodococcus</taxon>
    </lineage>
</organism>
<reference evidence="1 2" key="1">
    <citation type="submission" date="2023-07" db="EMBL/GenBank/DDBJ databases">
        <authorList>
            <person name="Girao M."/>
            <person name="Carvalho M.F."/>
        </authorList>
    </citation>
    <scope>NUCLEOTIDE SEQUENCE [LARGE SCALE GENOMIC DNA]</scope>
    <source>
        <strain evidence="1 2">YIM65754</strain>
    </source>
</reference>
<dbReference type="SUPFAM" id="SSF53474">
    <property type="entry name" value="alpha/beta-Hydrolases"/>
    <property type="match status" value="1"/>
</dbReference>
<evidence type="ECO:0000313" key="1">
    <source>
        <dbReference type="EMBL" id="MEE2058990.1"/>
    </source>
</evidence>
<keyword evidence="2" id="KW-1185">Reference proteome</keyword>
<protein>
    <recommendedName>
        <fullName evidence="3">Prolyl oligopeptidase family protein</fullName>
    </recommendedName>
</protein>
<evidence type="ECO:0008006" key="3">
    <source>
        <dbReference type="Google" id="ProtNLM"/>
    </source>
</evidence>
<comment type="caution">
    <text evidence="1">The sequence shown here is derived from an EMBL/GenBank/DDBJ whole genome shotgun (WGS) entry which is preliminary data.</text>
</comment>
<dbReference type="InterPro" id="IPR029058">
    <property type="entry name" value="AB_hydrolase_fold"/>
</dbReference>
<sequence length="315" mass="33341">MAWPDETSVATGTTSGGVAWRSARVYPNGTSDRATVCAPVALEDGADVKLVIATHGTNGSDATMDSGNGKTVRDALLDAGYVVVAGQLGENTWGNAEAMTHMANLYEWCADLWNVTDTMFFGQSQGGGVVMVATRRKIIPTLRAVAAVAPALNFQWVSDSGSSSADIRAAYGANASTFAAQSADYAPFVGTMNDYATMHFKFWASPDDTTTPKTEHADQFKARGLDYRSASTQVMTVTGTHLSPDHYRPNEVVDFYAHALAVGNVEQEHPVAASGARVRQGGAWVDAAVKVRQGGAWVDAALQVRQGGEWAPTSN</sequence>
<evidence type="ECO:0000313" key="2">
    <source>
        <dbReference type="Proteomes" id="UP001336020"/>
    </source>
</evidence>